<name>A0ACA9NIY3_9GLOM</name>
<dbReference type="Proteomes" id="UP000789525">
    <property type="component" value="Unassembled WGS sequence"/>
</dbReference>
<evidence type="ECO:0000313" key="1">
    <source>
        <dbReference type="EMBL" id="CAG8658362.1"/>
    </source>
</evidence>
<comment type="caution">
    <text evidence="1">The sequence shown here is derived from an EMBL/GenBank/DDBJ whole genome shotgun (WGS) entry which is preliminary data.</text>
</comment>
<gene>
    <name evidence="1" type="ORF">ACOLOM_LOCUS8496</name>
</gene>
<accession>A0ACA9NIY3</accession>
<keyword evidence="2" id="KW-1185">Reference proteome</keyword>
<evidence type="ECO:0000313" key="2">
    <source>
        <dbReference type="Proteomes" id="UP000789525"/>
    </source>
</evidence>
<sequence length="790" mass="89021">PYSPSQNGVAERFNRTILEAVRAMLVARNLPHHLWAEAASYAVYLRNRAPSAALAGKTPEEAWTGRKPNVSHLREFGSEVWIKEEGNISKLSPRARKAIFVGFDDGPRAVRYYDPETRKVRSSRNFTFGNNSTIENDPPYREILLEGEKEKEVNQQIAPTSESDTSNLPQTSTINPPKVIRRGPALPIEPRVKHGRAAKKDIDYSYKTTRARPSSAQSEDEVEGIVSNKGAQRSSEVQYDQEPESEDDTPLHDEEANITRAYVASEIESNHEVPQNIHQAKKSAEWNHWKEAMDEEYSQLTNMGTWELADPKQDRKLIGSRWVFAKKYDENGKVSKYKARLVAQGFSQIPGIDYTENYAPVVRLDAIRTCIAVAAINDWDMRQLDIKGAYLNAELEEELYMRQPDGFNDGSGRVCHLRRSLYGLKQAGRVWNKKFHETISKFGFVRTNADPCVYYKALKGKITILTIWVDDIILMGDDTMEIEHTARSLGEIFEVKDLGEPKLLLGIQIIRDRKAGTITLSQKNYIISILARFGFSNLNGTSTAVDPNIKLTKRDNITNPPNPDDVQRYQAMLGCLMYAAVGTMPQISYAVQMLSQFSTNPGPEHLTALKRVYRYLASAKDTYIGLTYKKSESSTSFIGYTDADWASNPVDRKSISGYVFLLGGGAISWSSKKQTVVALSSTEAEYIAAAHATRHATWLQRLLTDIGLENHANTLYIDNQSAISLANDVMFNQRTKHIDIQYHYLREVVMSGQLTSKYCPTNEMIADIMTKALARPQYTKLTNLLGMQQA</sequence>
<feature type="non-terminal residue" evidence="1">
    <location>
        <position position="1"/>
    </location>
</feature>
<reference evidence="1" key="1">
    <citation type="submission" date="2021-06" db="EMBL/GenBank/DDBJ databases">
        <authorList>
            <person name="Kallberg Y."/>
            <person name="Tangrot J."/>
            <person name="Rosling A."/>
        </authorList>
    </citation>
    <scope>NUCLEOTIDE SEQUENCE</scope>
    <source>
        <strain evidence="1">CL356</strain>
    </source>
</reference>
<protein>
    <submittedName>
        <fullName evidence="1">15291_t:CDS:1</fullName>
    </submittedName>
</protein>
<dbReference type="EMBL" id="CAJVPT010022081">
    <property type="protein sequence ID" value="CAG8658362.1"/>
    <property type="molecule type" value="Genomic_DNA"/>
</dbReference>
<proteinExistence type="predicted"/>
<organism evidence="1 2">
    <name type="scientific">Acaulospora colombiana</name>
    <dbReference type="NCBI Taxonomy" id="27376"/>
    <lineage>
        <taxon>Eukaryota</taxon>
        <taxon>Fungi</taxon>
        <taxon>Fungi incertae sedis</taxon>
        <taxon>Mucoromycota</taxon>
        <taxon>Glomeromycotina</taxon>
        <taxon>Glomeromycetes</taxon>
        <taxon>Diversisporales</taxon>
        <taxon>Acaulosporaceae</taxon>
        <taxon>Acaulospora</taxon>
    </lineage>
</organism>